<reference evidence="1 2" key="1">
    <citation type="submission" date="2019-04" db="EMBL/GenBank/DDBJ databases">
        <title>Friends and foes A comparative genomics studyof 23 Aspergillus species from section Flavi.</title>
        <authorList>
            <consortium name="DOE Joint Genome Institute"/>
            <person name="Kjaerbolling I."/>
            <person name="Vesth T."/>
            <person name="Frisvad J.C."/>
            <person name="Nybo J.L."/>
            <person name="Theobald S."/>
            <person name="Kildgaard S."/>
            <person name="Isbrandt T."/>
            <person name="Kuo A."/>
            <person name="Sato A."/>
            <person name="Lyhne E.K."/>
            <person name="Kogle M.E."/>
            <person name="Wiebenga A."/>
            <person name="Kun R.S."/>
            <person name="Lubbers R.J."/>
            <person name="Makela M.R."/>
            <person name="Barry K."/>
            <person name="Chovatia M."/>
            <person name="Clum A."/>
            <person name="Daum C."/>
            <person name="Haridas S."/>
            <person name="He G."/>
            <person name="LaButti K."/>
            <person name="Lipzen A."/>
            <person name="Mondo S."/>
            <person name="Riley R."/>
            <person name="Salamov A."/>
            <person name="Simmons B.A."/>
            <person name="Magnuson J.K."/>
            <person name="Henrissat B."/>
            <person name="Mortensen U.H."/>
            <person name="Larsen T.O."/>
            <person name="Devries R.P."/>
            <person name="Grigoriev I.V."/>
            <person name="Machida M."/>
            <person name="Baker S.E."/>
            <person name="Andersen M.R."/>
        </authorList>
    </citation>
    <scope>NUCLEOTIDE SEQUENCE [LARGE SCALE GENOMIC DNA]</scope>
    <source>
        <strain evidence="1 2">IBT 29228</strain>
    </source>
</reference>
<name>A0A5N7BKI7_9EURO</name>
<gene>
    <name evidence="1" type="ORF">BDV26DRAFT_15407</name>
</gene>
<evidence type="ECO:0000313" key="1">
    <source>
        <dbReference type="EMBL" id="KAE8382270.1"/>
    </source>
</evidence>
<evidence type="ECO:0000313" key="2">
    <source>
        <dbReference type="Proteomes" id="UP000326198"/>
    </source>
</evidence>
<dbReference type="EMBL" id="ML736163">
    <property type="protein sequence ID" value="KAE8382270.1"/>
    <property type="molecule type" value="Genomic_DNA"/>
</dbReference>
<accession>A0A5N7BKI7</accession>
<organism evidence="1 2">
    <name type="scientific">Aspergillus bertholletiae</name>
    <dbReference type="NCBI Taxonomy" id="1226010"/>
    <lineage>
        <taxon>Eukaryota</taxon>
        <taxon>Fungi</taxon>
        <taxon>Dikarya</taxon>
        <taxon>Ascomycota</taxon>
        <taxon>Pezizomycotina</taxon>
        <taxon>Eurotiomycetes</taxon>
        <taxon>Eurotiomycetidae</taxon>
        <taxon>Eurotiales</taxon>
        <taxon>Aspergillaceae</taxon>
        <taxon>Aspergillus</taxon>
        <taxon>Aspergillus subgen. Circumdati</taxon>
    </lineage>
</organism>
<dbReference type="AlphaFoldDB" id="A0A5N7BKI7"/>
<keyword evidence="2" id="KW-1185">Reference proteome</keyword>
<proteinExistence type="predicted"/>
<dbReference type="Proteomes" id="UP000326198">
    <property type="component" value="Unassembled WGS sequence"/>
</dbReference>
<protein>
    <submittedName>
        <fullName evidence="1">Uncharacterized protein</fullName>
    </submittedName>
</protein>
<sequence>MIYRSEKRGWVARCIPWYHTRLDSWTFLSHSMLDVSYALLSFLGPRCQLASGSTLITVHRLLLSWLFFFIMSSVLHGQENAPLINRMLE</sequence>